<dbReference type="STRING" id="1454006.AW14_05125"/>
<dbReference type="EMBL" id="CP007202">
    <property type="protein sequence ID" value="AJR03112.1"/>
    <property type="molecule type" value="Genomic_DNA"/>
</dbReference>
<keyword evidence="3" id="KW-1185">Reference proteome</keyword>
<reference evidence="2 3" key="1">
    <citation type="submission" date="2014-02" db="EMBL/GenBank/DDBJ databases">
        <authorList>
            <person name="Young C.-C."/>
            <person name="Hameed A."/>
            <person name="Huang H.-C."/>
            <person name="Shahina M."/>
        </authorList>
    </citation>
    <scope>NUCLEOTIDE SEQUENCE [LARGE SCALE GENOMIC DNA]</scope>
    <source>
        <strain evidence="2 3">CC-SAMT-1</strain>
    </source>
</reference>
<evidence type="ECO:0008006" key="4">
    <source>
        <dbReference type="Google" id="ProtNLM"/>
    </source>
</evidence>
<evidence type="ECO:0000313" key="2">
    <source>
        <dbReference type="EMBL" id="AJR03112.1"/>
    </source>
</evidence>
<name>A0A0C5W9X1_9FLAO</name>
<dbReference type="Proteomes" id="UP000032229">
    <property type="component" value="Chromosome"/>
</dbReference>
<sequence>MTLKYFLPALFIILFATSCSTDNDDTLTQIETEGLIKIQDLVNDTHIVELYNPPGEFKTGYNAIHIRIKDKTTNQYIENAAISWTPIMSMPTMNHSCPKSAITKVVGKETLYEGFIIYQMSNLDGTGWSLTINYTINDSAFSVTEPIIVMQNKKQHVTSFMGSDNNRYVLALVEPKTPKIAVNKMKVALYKMENMMSFPVVENYTINLDPRMPGMGNHSSPNNKNLTFNNADQMYYGDLSLTMTGYWVLNLKLFNAEKELLKGEDVTADNTQSSLYLELEF</sequence>
<evidence type="ECO:0000313" key="3">
    <source>
        <dbReference type="Proteomes" id="UP000032229"/>
    </source>
</evidence>
<dbReference type="RefSeq" id="WP_044637815.1">
    <property type="nucleotide sequence ID" value="NZ_CP007202.1"/>
</dbReference>
<accession>A0A0C5W9X1</accession>
<proteinExistence type="predicted"/>
<dbReference type="PATRIC" id="fig|1454006.5.peg.1005"/>
<dbReference type="HOGENOM" id="CLU_082123_0_0_10"/>
<dbReference type="PROSITE" id="PS51257">
    <property type="entry name" value="PROKAR_LIPOPROTEIN"/>
    <property type="match status" value="1"/>
</dbReference>
<dbReference type="KEGG" id="sze:AW14_05125"/>
<dbReference type="OrthoDB" id="1065544at2"/>
<feature type="signal peptide" evidence="1">
    <location>
        <begin position="1"/>
        <end position="21"/>
    </location>
</feature>
<feature type="chain" id="PRO_5002191646" description="YtkA-like domain-containing protein" evidence="1">
    <location>
        <begin position="22"/>
        <end position="281"/>
    </location>
</feature>
<evidence type="ECO:0000256" key="1">
    <source>
        <dbReference type="SAM" id="SignalP"/>
    </source>
</evidence>
<keyword evidence="1" id="KW-0732">Signal</keyword>
<organism evidence="2 3">
    <name type="scientific">Siansivirga zeaxanthinifaciens CC-SAMT-1</name>
    <dbReference type="NCBI Taxonomy" id="1454006"/>
    <lineage>
        <taxon>Bacteria</taxon>
        <taxon>Pseudomonadati</taxon>
        <taxon>Bacteroidota</taxon>
        <taxon>Flavobacteriia</taxon>
        <taxon>Flavobacteriales</taxon>
        <taxon>Flavobacteriaceae</taxon>
        <taxon>Siansivirga</taxon>
    </lineage>
</organism>
<dbReference type="AlphaFoldDB" id="A0A0C5W9X1"/>
<protein>
    <recommendedName>
        <fullName evidence="4">YtkA-like domain-containing protein</fullName>
    </recommendedName>
</protein>
<gene>
    <name evidence="2" type="ORF">AW14_05125</name>
</gene>